<feature type="non-terminal residue" evidence="1">
    <location>
        <position position="55"/>
    </location>
</feature>
<reference evidence="1 2" key="1">
    <citation type="submission" date="2014-04" db="EMBL/GenBank/DDBJ databases">
        <title>Genome evolution of avian class.</title>
        <authorList>
            <person name="Zhang G."/>
            <person name="Li C."/>
        </authorList>
    </citation>
    <scope>NUCLEOTIDE SEQUENCE [LARGE SCALE GENOMIC DNA]</scope>
    <source>
        <strain evidence="1">BGI_N341</strain>
    </source>
</reference>
<evidence type="ECO:0000313" key="2">
    <source>
        <dbReference type="Proteomes" id="UP000054190"/>
    </source>
</evidence>
<sequence>NGLKLHEGRFRLGIRKKILTEWVVKHWNRLPRDVVESPFLEVFERHVDVVIRDMV</sequence>
<keyword evidence="2" id="KW-1185">Reference proteome</keyword>
<dbReference type="Proteomes" id="UP000054190">
    <property type="component" value="Unassembled WGS sequence"/>
</dbReference>
<name>A0A093FHL6_TYTAL</name>
<accession>A0A093FHL6</accession>
<proteinExistence type="predicted"/>
<protein>
    <submittedName>
        <fullName evidence="1">Uncharacterized protein</fullName>
    </submittedName>
</protein>
<dbReference type="EMBL" id="KK389759">
    <property type="protein sequence ID" value="KFV53744.1"/>
    <property type="molecule type" value="Genomic_DNA"/>
</dbReference>
<evidence type="ECO:0000313" key="1">
    <source>
        <dbReference type="EMBL" id="KFV53744.1"/>
    </source>
</evidence>
<dbReference type="AlphaFoldDB" id="A0A093FHL6"/>
<organism evidence="1 2">
    <name type="scientific">Tyto alba</name>
    <name type="common">Barn owl</name>
    <dbReference type="NCBI Taxonomy" id="56313"/>
    <lineage>
        <taxon>Eukaryota</taxon>
        <taxon>Metazoa</taxon>
        <taxon>Chordata</taxon>
        <taxon>Craniata</taxon>
        <taxon>Vertebrata</taxon>
        <taxon>Euteleostomi</taxon>
        <taxon>Archelosauria</taxon>
        <taxon>Archosauria</taxon>
        <taxon>Dinosauria</taxon>
        <taxon>Saurischia</taxon>
        <taxon>Theropoda</taxon>
        <taxon>Coelurosauria</taxon>
        <taxon>Aves</taxon>
        <taxon>Neognathae</taxon>
        <taxon>Neoaves</taxon>
        <taxon>Telluraves</taxon>
        <taxon>Strigiformes</taxon>
        <taxon>Tytonidae</taxon>
        <taxon>Tyto</taxon>
    </lineage>
</organism>
<gene>
    <name evidence="1" type="ORF">N341_10264</name>
</gene>
<feature type="non-terminal residue" evidence="1">
    <location>
        <position position="1"/>
    </location>
</feature>